<dbReference type="GO" id="GO:0032196">
    <property type="term" value="P:transposition"/>
    <property type="evidence" value="ECO:0007669"/>
    <property type="project" value="InterPro"/>
</dbReference>
<evidence type="ECO:0000256" key="1">
    <source>
        <dbReference type="SAM" id="MobiDB-lite"/>
    </source>
</evidence>
<reference evidence="2" key="1">
    <citation type="journal article" date="2009" name="PLoS Genet.">
        <title>Sequencing, mapping, and analysis of 27,455 maize full-length cDNAs.</title>
        <authorList>
            <person name="Soderlund C."/>
            <person name="Descour A."/>
            <person name="Kudrna D."/>
            <person name="Bomhoff M."/>
            <person name="Boyd L."/>
            <person name="Currie J."/>
            <person name="Angelova A."/>
            <person name="Collura K."/>
            <person name="Wissotski M."/>
            <person name="Ashley E."/>
            <person name="Morrow D."/>
            <person name="Fernandes J."/>
            <person name="Walbot V."/>
            <person name="Yu Y."/>
        </authorList>
    </citation>
    <scope>NUCLEOTIDE SEQUENCE</scope>
    <source>
        <strain evidence="2">B73</strain>
    </source>
</reference>
<feature type="compositionally biased region" description="Basic and acidic residues" evidence="1">
    <location>
        <begin position="63"/>
        <end position="85"/>
    </location>
</feature>
<name>C4JAA1_MAIZE</name>
<sequence>MVRRHEKDYDRRKAPIDPMVVYATGGRKSHGRYSMFNGVIDSREVRSQRSGSSSERSGARTHRQSEHELEVARVQEEIRQRDAFQRHNMSTLPHSWRSSRPCFKQLSNSRG</sequence>
<dbReference type="InterPro" id="IPR039266">
    <property type="entry name" value="EN-1/SPM"/>
</dbReference>
<organism evidence="2">
    <name type="scientific">Zea mays</name>
    <name type="common">Maize</name>
    <dbReference type="NCBI Taxonomy" id="4577"/>
    <lineage>
        <taxon>Eukaryota</taxon>
        <taxon>Viridiplantae</taxon>
        <taxon>Streptophyta</taxon>
        <taxon>Embryophyta</taxon>
        <taxon>Tracheophyta</taxon>
        <taxon>Spermatophyta</taxon>
        <taxon>Magnoliopsida</taxon>
        <taxon>Liliopsida</taxon>
        <taxon>Poales</taxon>
        <taxon>Poaceae</taxon>
        <taxon>PACMAD clade</taxon>
        <taxon>Panicoideae</taxon>
        <taxon>Andropogonodae</taxon>
        <taxon>Andropogoneae</taxon>
        <taxon>Tripsacinae</taxon>
        <taxon>Zea</taxon>
    </lineage>
</organism>
<proteinExistence type="evidence at transcript level"/>
<dbReference type="PANTHER" id="PTHR33157:SF14">
    <property type="entry name" value="AUTONOMOUS TRANSPOSABLE ELEMENT EN-1 MOSAIC PROTEIN"/>
    <property type="match status" value="1"/>
</dbReference>
<feature type="region of interest" description="Disordered" evidence="1">
    <location>
        <begin position="44"/>
        <end position="111"/>
    </location>
</feature>
<dbReference type="EMBL" id="BT087748">
    <property type="protein sequence ID" value="ACR38101.1"/>
    <property type="molecule type" value="mRNA"/>
</dbReference>
<feature type="compositionally biased region" description="Polar residues" evidence="1">
    <location>
        <begin position="87"/>
        <end position="98"/>
    </location>
</feature>
<dbReference type="AlphaFoldDB" id="C4JAA1"/>
<evidence type="ECO:0000313" key="2">
    <source>
        <dbReference type="EMBL" id="ACR38101.1"/>
    </source>
</evidence>
<accession>C4JAA1</accession>
<dbReference type="PANTHER" id="PTHR33157">
    <property type="entry name" value="AUTONOMOUS TRANSPOSABLE ELEMENT EN-1 MOSAIC PROTEIN-RELATED"/>
    <property type="match status" value="1"/>
</dbReference>
<protein>
    <submittedName>
        <fullName evidence="2">Uncharacterized protein</fullName>
    </submittedName>
</protein>